<protein>
    <recommendedName>
        <fullName evidence="4">DUF4870 domain-containing protein</fullName>
    </recommendedName>
</protein>
<comment type="caution">
    <text evidence="2">The sequence shown here is derived from an EMBL/GenBank/DDBJ whole genome shotgun (WGS) entry which is preliminary data.</text>
</comment>
<keyword evidence="1" id="KW-1133">Transmembrane helix</keyword>
<organism evidence="2 3">
    <name type="scientific">Thalassotalea algicola</name>
    <dbReference type="NCBI Taxonomy" id="2716224"/>
    <lineage>
        <taxon>Bacteria</taxon>
        <taxon>Pseudomonadati</taxon>
        <taxon>Pseudomonadota</taxon>
        <taxon>Gammaproteobacteria</taxon>
        <taxon>Alteromonadales</taxon>
        <taxon>Colwelliaceae</taxon>
        <taxon>Thalassotalea</taxon>
    </lineage>
</organism>
<evidence type="ECO:0000256" key="1">
    <source>
        <dbReference type="SAM" id="Phobius"/>
    </source>
</evidence>
<dbReference type="Proteomes" id="UP000568664">
    <property type="component" value="Unassembled WGS sequence"/>
</dbReference>
<evidence type="ECO:0000313" key="2">
    <source>
        <dbReference type="EMBL" id="NMP30615.1"/>
    </source>
</evidence>
<accession>A0A7Y0L9U7</accession>
<dbReference type="AlphaFoldDB" id="A0A7Y0L9U7"/>
<evidence type="ECO:0000313" key="3">
    <source>
        <dbReference type="Proteomes" id="UP000568664"/>
    </source>
</evidence>
<name>A0A7Y0L9U7_9GAMM</name>
<keyword evidence="3" id="KW-1185">Reference proteome</keyword>
<proteinExistence type="predicted"/>
<keyword evidence="1" id="KW-0472">Membrane</keyword>
<reference evidence="2 3" key="1">
    <citation type="submission" date="2020-04" db="EMBL/GenBank/DDBJ databases">
        <title>Thalassotalea sp. M1531, isolated from the surface of marine red alga.</title>
        <authorList>
            <person name="Pang L."/>
            <person name="Lu D.-C."/>
        </authorList>
    </citation>
    <scope>NUCLEOTIDE SEQUENCE [LARGE SCALE GENOMIC DNA]</scope>
    <source>
        <strain evidence="2 3">M1531</strain>
    </source>
</reference>
<feature type="transmembrane region" description="Helical" evidence="1">
    <location>
        <begin position="20"/>
        <end position="39"/>
    </location>
</feature>
<dbReference type="EMBL" id="JABBXH010000001">
    <property type="protein sequence ID" value="NMP30615.1"/>
    <property type="molecule type" value="Genomic_DNA"/>
</dbReference>
<sequence length="119" mass="13493">MADENKKKNNLAIIMQSLYLSNLLLVPGLSFIAMLYLFFRHKTQLPKGVAKVHLYRSIQLSLVAGIFLVVLPSIALLMSYNFQLSLMLSLVYFVTIHAFFVLIGMLNLTKAMVNKLPLF</sequence>
<dbReference type="RefSeq" id="WP_169073904.1">
    <property type="nucleotide sequence ID" value="NZ_JABBXH010000001.1"/>
</dbReference>
<gene>
    <name evidence="2" type="ORF">HII17_03485</name>
</gene>
<evidence type="ECO:0008006" key="4">
    <source>
        <dbReference type="Google" id="ProtNLM"/>
    </source>
</evidence>
<feature type="transmembrane region" description="Helical" evidence="1">
    <location>
        <begin position="60"/>
        <end position="80"/>
    </location>
</feature>
<feature type="transmembrane region" description="Helical" evidence="1">
    <location>
        <begin position="86"/>
        <end position="108"/>
    </location>
</feature>
<keyword evidence="1" id="KW-0812">Transmembrane</keyword>